<dbReference type="EMBL" id="CAVMJV010000028">
    <property type="protein sequence ID" value="CAK5075666.1"/>
    <property type="molecule type" value="Genomic_DNA"/>
</dbReference>
<proteinExistence type="predicted"/>
<reference evidence="1" key="1">
    <citation type="submission" date="2023-11" db="EMBL/GenBank/DDBJ databases">
        <authorList>
            <person name="Poullet M."/>
        </authorList>
    </citation>
    <scope>NUCLEOTIDE SEQUENCE</scope>
    <source>
        <strain evidence="1">E1834</strain>
    </source>
</reference>
<organism evidence="1 2">
    <name type="scientific">Meloidogyne enterolobii</name>
    <name type="common">Root-knot nematode worm</name>
    <name type="synonym">Meloidogyne mayaguensis</name>
    <dbReference type="NCBI Taxonomy" id="390850"/>
    <lineage>
        <taxon>Eukaryota</taxon>
        <taxon>Metazoa</taxon>
        <taxon>Ecdysozoa</taxon>
        <taxon>Nematoda</taxon>
        <taxon>Chromadorea</taxon>
        <taxon>Rhabditida</taxon>
        <taxon>Tylenchina</taxon>
        <taxon>Tylenchomorpha</taxon>
        <taxon>Tylenchoidea</taxon>
        <taxon>Meloidogynidae</taxon>
        <taxon>Meloidogyninae</taxon>
        <taxon>Meloidogyne</taxon>
    </lineage>
</organism>
<evidence type="ECO:0000313" key="1">
    <source>
        <dbReference type="EMBL" id="CAK5075666.1"/>
    </source>
</evidence>
<name>A0ACB0Z9G5_MELEN</name>
<keyword evidence="2" id="KW-1185">Reference proteome</keyword>
<comment type="caution">
    <text evidence="1">The sequence shown here is derived from an EMBL/GenBank/DDBJ whole genome shotgun (WGS) entry which is preliminary data.</text>
</comment>
<evidence type="ECO:0000313" key="2">
    <source>
        <dbReference type="Proteomes" id="UP001497535"/>
    </source>
</evidence>
<accession>A0ACB0Z9G5</accession>
<sequence length="216" mass="24917">MKTYNFKNFTAKQVANNYNYGSVNYELDSRDTSSVELVTKGNIEMKDISEKTYFDFLKKKFAIDDKFKPLSIEEIQIDNSVDVAVQLFSIKEVRSVVVKNKYQAKVLDVSVLINNSTSKITGWNILAELLFFLLAGKEVKFKNKLRLKIKGCNNQITKCNYKGFGKELYAFNFTNNSKIEVQEKKIKQKEINCLKDIEKITGLIKCKLRQNSINNC</sequence>
<protein>
    <submittedName>
        <fullName evidence="1">Uncharacterized protein</fullName>
    </submittedName>
</protein>
<gene>
    <name evidence="1" type="ORF">MENTE1834_LOCUS22486</name>
</gene>
<dbReference type="Proteomes" id="UP001497535">
    <property type="component" value="Unassembled WGS sequence"/>
</dbReference>